<keyword evidence="2" id="KW-0479">Metal-binding</keyword>
<feature type="region of interest" description="Disordered" evidence="8">
    <location>
        <begin position="74"/>
        <end position="102"/>
    </location>
</feature>
<evidence type="ECO:0000259" key="9">
    <source>
        <dbReference type="PROSITE" id="PS50073"/>
    </source>
</evidence>
<dbReference type="AlphaFoldDB" id="A0A8K0NLC2"/>
<feature type="compositionally biased region" description="Polar residues" evidence="8">
    <location>
        <begin position="507"/>
        <end position="517"/>
    </location>
</feature>
<reference evidence="10" key="1">
    <citation type="journal article" date="2020" name="bioRxiv">
        <title>Whole genome comparisons of ergot fungi reveals the divergence and evolution of species within the genus Claviceps are the result of varying mechanisms driving genome evolution and host range expansion.</title>
        <authorList>
            <person name="Wyka S.A."/>
            <person name="Mondo S.J."/>
            <person name="Liu M."/>
            <person name="Dettman J."/>
            <person name="Nalam V."/>
            <person name="Broders K.D."/>
        </authorList>
    </citation>
    <scope>NUCLEOTIDE SEQUENCE</scope>
    <source>
        <strain evidence="10">CCC 489</strain>
    </source>
</reference>
<evidence type="ECO:0000256" key="8">
    <source>
        <dbReference type="SAM" id="MobiDB-lite"/>
    </source>
</evidence>
<dbReference type="Proteomes" id="UP000811619">
    <property type="component" value="Unassembled WGS sequence"/>
</dbReference>
<organism evidence="10 11">
    <name type="scientific">Claviceps africana</name>
    <dbReference type="NCBI Taxonomy" id="83212"/>
    <lineage>
        <taxon>Eukaryota</taxon>
        <taxon>Fungi</taxon>
        <taxon>Dikarya</taxon>
        <taxon>Ascomycota</taxon>
        <taxon>Pezizomycotina</taxon>
        <taxon>Sordariomycetes</taxon>
        <taxon>Hypocreomycetidae</taxon>
        <taxon>Hypocreales</taxon>
        <taxon>Clavicipitaceae</taxon>
        <taxon>Claviceps</taxon>
    </lineage>
</organism>
<keyword evidence="7" id="KW-0539">Nucleus</keyword>
<dbReference type="PRINTS" id="PR00617">
    <property type="entry name" value="COPPERFIST"/>
</dbReference>
<evidence type="ECO:0000256" key="7">
    <source>
        <dbReference type="ARBA" id="ARBA00023242"/>
    </source>
</evidence>
<feature type="compositionally biased region" description="Low complexity" evidence="8">
    <location>
        <begin position="260"/>
        <end position="286"/>
    </location>
</feature>
<evidence type="ECO:0000256" key="3">
    <source>
        <dbReference type="ARBA" id="ARBA00022833"/>
    </source>
</evidence>
<keyword evidence="11" id="KW-1185">Reference proteome</keyword>
<proteinExistence type="predicted"/>
<accession>A0A8K0NLC2</accession>
<feature type="domain" description="Copper-fist" evidence="9">
    <location>
        <begin position="1"/>
        <end position="41"/>
    </location>
</feature>
<feature type="region of interest" description="Disordered" evidence="8">
    <location>
        <begin position="218"/>
        <end position="311"/>
    </location>
</feature>
<dbReference type="PROSITE" id="PS01119">
    <property type="entry name" value="COPPER_FIST_1"/>
    <property type="match status" value="1"/>
</dbReference>
<comment type="caution">
    <text evidence="10">The sequence shown here is derived from an EMBL/GenBank/DDBJ whole genome shotgun (WGS) entry which is preliminary data.</text>
</comment>
<dbReference type="GO" id="GO:0000981">
    <property type="term" value="F:DNA-binding transcription factor activity, RNA polymerase II-specific"/>
    <property type="evidence" value="ECO:0007669"/>
    <property type="project" value="TreeGrafter"/>
</dbReference>
<feature type="region of interest" description="Disordered" evidence="8">
    <location>
        <begin position="466"/>
        <end position="542"/>
    </location>
</feature>
<dbReference type="GO" id="GO:0006878">
    <property type="term" value="P:intracellular copper ion homeostasis"/>
    <property type="evidence" value="ECO:0007669"/>
    <property type="project" value="TreeGrafter"/>
</dbReference>
<dbReference type="PANTHER" id="PTHR28088">
    <property type="entry name" value="TRANSCRIPTIONAL ACTIVATOR HAA1-RELATED"/>
    <property type="match status" value="1"/>
</dbReference>
<evidence type="ECO:0000256" key="6">
    <source>
        <dbReference type="ARBA" id="ARBA00023163"/>
    </source>
</evidence>
<feature type="compositionally biased region" description="Basic and acidic residues" evidence="8">
    <location>
        <begin position="466"/>
        <end position="476"/>
    </location>
</feature>
<keyword evidence="5" id="KW-0805">Transcription regulation</keyword>
<name>A0A8K0NLC2_9HYPO</name>
<comment type="subcellular location">
    <subcellularLocation>
        <location evidence="1">Nucleus</location>
    </subcellularLocation>
</comment>
<dbReference type="PANTHER" id="PTHR28088:SF9">
    <property type="entry name" value="TRANSCRIPTION FACTOR GRISEA, PUTATIVE (AFU_ORTHOLOGUE AFUA_1G13190)-RELATED"/>
    <property type="match status" value="1"/>
</dbReference>
<feature type="compositionally biased region" description="Basic residues" evidence="8">
    <location>
        <begin position="477"/>
        <end position="487"/>
    </location>
</feature>
<dbReference type="Gene3D" id="3.90.430.10">
    <property type="entry name" value="Copper fist DNA-binding domain"/>
    <property type="match status" value="1"/>
</dbReference>
<evidence type="ECO:0000256" key="1">
    <source>
        <dbReference type="ARBA" id="ARBA00004123"/>
    </source>
</evidence>
<dbReference type="FunFam" id="3.90.430.10:FF:000001">
    <property type="entry name" value="Copper fist DNA-binding protein"/>
    <property type="match status" value="1"/>
</dbReference>
<dbReference type="GO" id="GO:0005634">
    <property type="term" value="C:nucleus"/>
    <property type="evidence" value="ECO:0007669"/>
    <property type="project" value="UniProtKB-SubCell"/>
</dbReference>
<keyword evidence="3" id="KW-0862">Zinc</keyword>
<dbReference type="InterPro" id="IPR051763">
    <property type="entry name" value="Copper_Homeo_Regul"/>
</dbReference>
<dbReference type="GO" id="GO:0000978">
    <property type="term" value="F:RNA polymerase II cis-regulatory region sequence-specific DNA binding"/>
    <property type="evidence" value="ECO:0007669"/>
    <property type="project" value="TreeGrafter"/>
</dbReference>
<evidence type="ECO:0000313" key="10">
    <source>
        <dbReference type="EMBL" id="KAG5929622.1"/>
    </source>
</evidence>
<dbReference type="Pfam" id="PF00649">
    <property type="entry name" value="Copper-fist"/>
    <property type="match status" value="1"/>
</dbReference>
<evidence type="ECO:0000256" key="2">
    <source>
        <dbReference type="ARBA" id="ARBA00022723"/>
    </source>
</evidence>
<dbReference type="OrthoDB" id="5600085at2759"/>
<dbReference type="GO" id="GO:0005507">
    <property type="term" value="F:copper ion binding"/>
    <property type="evidence" value="ECO:0007669"/>
    <property type="project" value="InterPro"/>
</dbReference>
<dbReference type="InterPro" id="IPR036395">
    <property type="entry name" value="Cu_fist_DNA-bd_dom_sf"/>
</dbReference>
<dbReference type="GO" id="GO:0006879">
    <property type="term" value="P:intracellular iron ion homeostasis"/>
    <property type="evidence" value="ECO:0007669"/>
    <property type="project" value="TreeGrafter"/>
</dbReference>
<feature type="compositionally biased region" description="Low complexity" evidence="8">
    <location>
        <begin position="87"/>
        <end position="98"/>
    </location>
</feature>
<gene>
    <name evidence="10" type="ORF">E4U42_005212</name>
</gene>
<dbReference type="SMART" id="SM01090">
    <property type="entry name" value="Copper-fist"/>
    <property type="match status" value="1"/>
</dbReference>
<evidence type="ECO:0000313" key="11">
    <source>
        <dbReference type="Proteomes" id="UP000811619"/>
    </source>
</evidence>
<dbReference type="EMBL" id="SRPY01000049">
    <property type="protein sequence ID" value="KAG5929622.1"/>
    <property type="molecule type" value="Genomic_DNA"/>
</dbReference>
<keyword evidence="6" id="KW-0804">Transcription</keyword>
<dbReference type="SMART" id="SM00412">
    <property type="entry name" value="Cu_FIST"/>
    <property type="match status" value="1"/>
</dbReference>
<evidence type="ECO:0000256" key="4">
    <source>
        <dbReference type="ARBA" id="ARBA00023008"/>
    </source>
</evidence>
<dbReference type="PROSITE" id="PS50073">
    <property type="entry name" value="COPPER_FIST_2"/>
    <property type="match status" value="1"/>
</dbReference>
<evidence type="ECO:0000256" key="5">
    <source>
        <dbReference type="ARBA" id="ARBA00023015"/>
    </source>
</evidence>
<feature type="compositionally biased region" description="Polar residues" evidence="8">
    <location>
        <begin position="528"/>
        <end position="542"/>
    </location>
</feature>
<protein>
    <recommendedName>
        <fullName evidence="9">Copper-fist domain-containing protein</fullName>
    </recommendedName>
</protein>
<dbReference type="SUPFAM" id="SSF57879">
    <property type="entry name" value="Zinc domain conserved in yeast copper-regulated transcription factors"/>
    <property type="match status" value="1"/>
</dbReference>
<sequence>MPLINGQKMACEPCIRGHRSTKCTHANERLMVPVRKPGRPLSSCPHPSSQPCACAAVTAAIPRKQKCQCGTSAGTPALKVQSDHESSPAPAATPSSPSKVGNARFRVNKQSTKTGSSRKQSVDVAGLHRMDSSQINIVPPYNARSPQTNSTTPMSDLSLYGSIAMTPGDGAHGAESSDYPMYSYAPESVMGSMCQAEPSLTMSGQTAVAKDGVVCSEPEPTGSCCGGDVGVNGTKSQARTTPVHIDVSEVASSRSRSGEDNNNNISSGSGSGSSSSGSSSRNNTDDNNTDDNTDIEPAAAGRCCSSTTSASTEQLKEHTLGVMPSPLDMSFAPGGFMMSPFQQPMTMANGVYPFYAQPNIFNYPPQYGSYMQPLQPGQWRYFMAVATAFDHNGGGGGGSAEGGVQSLGMRAEPFGTQQQMPTTSNGSSWTSYQCSCGSTCQCIGCAAHPYNEATQDYVRSAWNSMKEESHNGDAHSHSHTHGHRPHHNGVGGGTNAMSEEVDEATARPSSNGTTASQPRHDGPLSPAVAQSPSEAASGTSEEQALSASDFFFVSYPFADSCAGETMSCPCGDDCQCIGCAIHSNPGPMPMPMPSTQDETNL</sequence>
<dbReference type="GO" id="GO:0045944">
    <property type="term" value="P:positive regulation of transcription by RNA polymerase II"/>
    <property type="evidence" value="ECO:0007669"/>
    <property type="project" value="TreeGrafter"/>
</dbReference>
<keyword evidence="4" id="KW-0186">Copper</keyword>
<dbReference type="InterPro" id="IPR001083">
    <property type="entry name" value="Cu_fist_DNA-bd_dom"/>
</dbReference>